<feature type="region of interest" description="Disordered" evidence="3">
    <location>
        <begin position="510"/>
        <end position="534"/>
    </location>
</feature>
<evidence type="ECO:0000313" key="5">
    <source>
        <dbReference type="Proteomes" id="UP001255856"/>
    </source>
</evidence>
<comment type="subunit">
    <text evidence="2">Component of the Golgi-associated retrograde protein (GARP) complex.</text>
</comment>
<gene>
    <name evidence="4" type="ORF">QBZ16_005043</name>
</gene>
<dbReference type="GO" id="GO:0016020">
    <property type="term" value="C:membrane"/>
    <property type="evidence" value="ECO:0007669"/>
    <property type="project" value="TreeGrafter"/>
</dbReference>
<dbReference type="PANTHER" id="PTHR15954">
    <property type="entry name" value="VACUOLAR PROTEIN SORTING-ASSOCIATED PROTEIN 51 HOMOLOG"/>
    <property type="match status" value="1"/>
</dbReference>
<comment type="function">
    <text evidence="2">Acts as component of the GARP complex that is involved in retrograde transport from early and late endosomes to the trans-Golgi network (TGN).</text>
</comment>
<keyword evidence="2" id="KW-0653">Protein transport</keyword>
<dbReference type="InterPro" id="IPR014812">
    <property type="entry name" value="Vps51"/>
</dbReference>
<keyword evidence="2" id="KW-0333">Golgi apparatus</keyword>
<reference evidence="4" key="1">
    <citation type="submission" date="2021-01" db="EMBL/GenBank/DDBJ databases">
        <authorList>
            <person name="Eckstrom K.M.E."/>
        </authorList>
    </citation>
    <scope>NUCLEOTIDE SEQUENCE</scope>
    <source>
        <strain evidence="4">UVCC 0001</strain>
    </source>
</reference>
<dbReference type="GO" id="GO:0000938">
    <property type="term" value="C:GARP complex"/>
    <property type="evidence" value="ECO:0007669"/>
    <property type="project" value="UniProtKB-UniRule"/>
</dbReference>
<evidence type="ECO:0000256" key="3">
    <source>
        <dbReference type="SAM" id="MobiDB-lite"/>
    </source>
</evidence>
<comment type="similarity">
    <text evidence="1 2">Belongs to the VPS51 family.</text>
</comment>
<dbReference type="PANTHER" id="PTHR15954:SF4">
    <property type="entry name" value="VACUOLAR PROTEIN SORTING-ASSOCIATED PROTEIN 51 HOMOLOG"/>
    <property type="match status" value="1"/>
</dbReference>
<evidence type="ECO:0000313" key="4">
    <source>
        <dbReference type="EMBL" id="KAK2076817.1"/>
    </source>
</evidence>
<keyword evidence="2" id="KW-0813">Transport</keyword>
<dbReference type="GO" id="GO:0007041">
    <property type="term" value="P:lysosomal transport"/>
    <property type="evidence" value="ECO:0007669"/>
    <property type="project" value="TreeGrafter"/>
</dbReference>
<dbReference type="GO" id="GO:0015031">
    <property type="term" value="P:protein transport"/>
    <property type="evidence" value="ECO:0007669"/>
    <property type="project" value="UniProtKB-UniRule"/>
</dbReference>
<feature type="compositionally biased region" description="Basic residues" evidence="3">
    <location>
        <begin position="577"/>
        <end position="594"/>
    </location>
</feature>
<name>A0AAD9MHH2_PROWI</name>
<evidence type="ECO:0000256" key="2">
    <source>
        <dbReference type="RuleBase" id="RU368010"/>
    </source>
</evidence>
<feature type="region of interest" description="Disordered" evidence="3">
    <location>
        <begin position="577"/>
        <end position="608"/>
    </location>
</feature>
<organism evidence="4 5">
    <name type="scientific">Prototheca wickerhamii</name>
    <dbReference type="NCBI Taxonomy" id="3111"/>
    <lineage>
        <taxon>Eukaryota</taxon>
        <taxon>Viridiplantae</taxon>
        <taxon>Chlorophyta</taxon>
        <taxon>core chlorophytes</taxon>
        <taxon>Trebouxiophyceae</taxon>
        <taxon>Chlorellales</taxon>
        <taxon>Chlorellaceae</taxon>
        <taxon>Prototheca</taxon>
    </lineage>
</organism>
<keyword evidence="5" id="KW-1185">Reference proteome</keyword>
<protein>
    <recommendedName>
        <fullName evidence="2">Vacuolar protein sorting-associated protein 51 homolog</fullName>
    </recommendedName>
</protein>
<evidence type="ECO:0000256" key="1">
    <source>
        <dbReference type="ARBA" id="ARBA00006080"/>
    </source>
</evidence>
<comment type="subcellular location">
    <subcellularLocation>
        <location evidence="2">Golgi apparatus</location>
        <location evidence="2">trans-Golgi network</location>
    </subcellularLocation>
</comment>
<dbReference type="GO" id="GO:0007030">
    <property type="term" value="P:Golgi organization"/>
    <property type="evidence" value="ECO:0007669"/>
    <property type="project" value="UniProtKB-UniRule"/>
</dbReference>
<dbReference type="GO" id="GO:0005829">
    <property type="term" value="C:cytosol"/>
    <property type="evidence" value="ECO:0007669"/>
    <property type="project" value="GOC"/>
</dbReference>
<keyword evidence="2" id="KW-0445">Lipid transport</keyword>
<dbReference type="GO" id="GO:0048193">
    <property type="term" value="P:Golgi vesicle transport"/>
    <property type="evidence" value="ECO:0007669"/>
    <property type="project" value="TreeGrafter"/>
</dbReference>
<feature type="region of interest" description="Disordered" evidence="3">
    <location>
        <begin position="23"/>
        <end position="47"/>
    </location>
</feature>
<dbReference type="GO" id="GO:0006869">
    <property type="term" value="P:lipid transport"/>
    <property type="evidence" value="ECO:0007669"/>
    <property type="project" value="UniProtKB-UniRule"/>
</dbReference>
<dbReference type="EMBL" id="JASFZW010000008">
    <property type="protein sequence ID" value="KAK2076817.1"/>
    <property type="molecule type" value="Genomic_DNA"/>
</dbReference>
<sequence length="788" mass="84125">MASTPSKAEEKARKVRSLLASYYNAEGSTPGGSPAKPSPSKDPKAAARRILQTAHLSELVAQSSALASEVSSLDADMQMLVYENYNKFMVASDTIRAMAGSLDGVDGRLEQLLGRLDAVTARSEDVSGRLDQRQRQIEELGATRMLLRRLQAVFELPKKIRYAIDSGSLEVAVDLYDSVALLFEKHGHKDALRKVKKEMRALGQELLSLWAARLEADSSTAAECVRQMARLGRPIEELQNAFLDGKRGQMEATLAAARRALEAQVAAGGSGQEGDPALASWYADPAAARAPTLHTFLVELNSRLLSELTITRAEYHSVFGTEADEPLLKTLKSCFHEYTTVARRALSDCAAVGAARDAGIALSGALLGAPLAADRQPFRPGSWSPRQNVDGLYVLRSDIGRLETVVKELRPQDRHVYVFFVRRWAPRAALVGAEGAAARCAVLGTAAAALRAVASSGLRGLVAGLAEYGDPANDWVLRGWRDVFGDALAGRLRHCVAAVAREMLAQAGQAGAGEGEARSRSPSPGPAPRPAGTVDSDVAAFAAPPAPGVLVRRGRRGRAGGAAPALRLALLGPRWRRGRRRAAPGRRAAGRRAHALAAPLRRPRARSSAHARLTRAYVDAHAARLELAARSMTLAEDWGRARARARRASSARGDDVEAAFGRVLADRARGRDGAQRSALRHAHPAPADVCARVAARALRAAAAALREVALPRAGFQQVQLDVHFLRGGLQLLVQGGSEEPAAMQALDDVLAAAMERCSEPVMLEPVVLDRILAGTLDGQRGQAARGWA</sequence>
<dbReference type="GO" id="GO:0032456">
    <property type="term" value="P:endocytic recycling"/>
    <property type="evidence" value="ECO:0007669"/>
    <property type="project" value="TreeGrafter"/>
</dbReference>
<comment type="caution">
    <text evidence="4">The sequence shown here is derived from an EMBL/GenBank/DDBJ whole genome shotgun (WGS) entry which is preliminary data.</text>
</comment>
<dbReference type="AlphaFoldDB" id="A0AAD9MHH2"/>
<dbReference type="Pfam" id="PF08700">
    <property type="entry name" value="VPS51_Exo84_N"/>
    <property type="match status" value="1"/>
</dbReference>
<dbReference type="GO" id="GO:1990745">
    <property type="term" value="C:EARP complex"/>
    <property type="evidence" value="ECO:0007669"/>
    <property type="project" value="TreeGrafter"/>
</dbReference>
<accession>A0AAD9MHH2</accession>
<dbReference type="Proteomes" id="UP001255856">
    <property type="component" value="Unassembled WGS sequence"/>
</dbReference>
<proteinExistence type="inferred from homology"/>
<dbReference type="GO" id="GO:0042147">
    <property type="term" value="P:retrograde transport, endosome to Golgi"/>
    <property type="evidence" value="ECO:0007669"/>
    <property type="project" value="UniProtKB-UniRule"/>
</dbReference>